<dbReference type="HOGENOM" id="CLU_022206_0_1_1"/>
<dbReference type="EMBL" id="JH993121">
    <property type="protein sequence ID" value="EKX34027.1"/>
    <property type="molecule type" value="Genomic_DNA"/>
</dbReference>
<dbReference type="STRING" id="905079.L1ID54"/>
<dbReference type="InterPro" id="IPR044862">
    <property type="entry name" value="Pro_4_hyd_alph_FE2OG_OXY"/>
</dbReference>
<reference evidence="4" key="3">
    <citation type="submission" date="2016-03" db="UniProtKB">
        <authorList>
            <consortium name="EnsemblProtists"/>
        </authorList>
    </citation>
    <scope>IDENTIFICATION</scope>
</reference>
<evidence type="ECO:0000313" key="4">
    <source>
        <dbReference type="EnsemblProtists" id="EKX34027"/>
    </source>
</evidence>
<dbReference type="GeneID" id="17290792"/>
<feature type="domain" description="Prolyl 4-hydroxylase alpha subunit Fe(2+) 2OG dioxygenase" evidence="2">
    <location>
        <begin position="107"/>
        <end position="151"/>
    </location>
</feature>
<reference evidence="3 5" key="1">
    <citation type="journal article" date="2012" name="Nature">
        <title>Algal genomes reveal evolutionary mosaicism and the fate of nucleomorphs.</title>
        <authorList>
            <consortium name="DOE Joint Genome Institute"/>
            <person name="Curtis B.A."/>
            <person name="Tanifuji G."/>
            <person name="Burki F."/>
            <person name="Gruber A."/>
            <person name="Irimia M."/>
            <person name="Maruyama S."/>
            <person name="Arias M.C."/>
            <person name="Ball S.G."/>
            <person name="Gile G.H."/>
            <person name="Hirakawa Y."/>
            <person name="Hopkins J.F."/>
            <person name="Kuo A."/>
            <person name="Rensing S.A."/>
            <person name="Schmutz J."/>
            <person name="Symeonidi A."/>
            <person name="Elias M."/>
            <person name="Eveleigh R.J."/>
            <person name="Herman E.K."/>
            <person name="Klute M.J."/>
            <person name="Nakayama T."/>
            <person name="Obornik M."/>
            <person name="Reyes-Prieto A."/>
            <person name="Armbrust E.V."/>
            <person name="Aves S.J."/>
            <person name="Beiko R.G."/>
            <person name="Coutinho P."/>
            <person name="Dacks J.B."/>
            <person name="Durnford D.G."/>
            <person name="Fast N.M."/>
            <person name="Green B.R."/>
            <person name="Grisdale C.J."/>
            <person name="Hempel F."/>
            <person name="Henrissat B."/>
            <person name="Hoppner M.P."/>
            <person name="Ishida K."/>
            <person name="Kim E."/>
            <person name="Koreny L."/>
            <person name="Kroth P.G."/>
            <person name="Liu Y."/>
            <person name="Malik S.B."/>
            <person name="Maier U.G."/>
            <person name="McRose D."/>
            <person name="Mock T."/>
            <person name="Neilson J.A."/>
            <person name="Onodera N.T."/>
            <person name="Poole A.M."/>
            <person name="Pritham E.J."/>
            <person name="Richards T.A."/>
            <person name="Rocap G."/>
            <person name="Roy S.W."/>
            <person name="Sarai C."/>
            <person name="Schaack S."/>
            <person name="Shirato S."/>
            <person name="Slamovits C.H."/>
            <person name="Spencer D.F."/>
            <person name="Suzuki S."/>
            <person name="Worden A.Z."/>
            <person name="Zauner S."/>
            <person name="Barry K."/>
            <person name="Bell C."/>
            <person name="Bharti A.K."/>
            <person name="Crow J.A."/>
            <person name="Grimwood J."/>
            <person name="Kramer R."/>
            <person name="Lindquist E."/>
            <person name="Lucas S."/>
            <person name="Salamov A."/>
            <person name="McFadden G.I."/>
            <person name="Lane C.E."/>
            <person name="Keeling P.J."/>
            <person name="Gray M.W."/>
            <person name="Grigoriev I.V."/>
            <person name="Archibald J.M."/>
        </authorList>
    </citation>
    <scope>NUCLEOTIDE SEQUENCE</scope>
    <source>
        <strain evidence="3 5">CCMP2712</strain>
    </source>
</reference>
<dbReference type="InterPro" id="IPR051559">
    <property type="entry name" value="HIF_prolyl_hydroxylases"/>
</dbReference>
<evidence type="ECO:0000313" key="5">
    <source>
        <dbReference type="Proteomes" id="UP000011087"/>
    </source>
</evidence>
<reference evidence="5" key="2">
    <citation type="submission" date="2012-11" db="EMBL/GenBank/DDBJ databases">
        <authorList>
            <person name="Kuo A."/>
            <person name="Curtis B.A."/>
            <person name="Tanifuji G."/>
            <person name="Burki F."/>
            <person name="Gruber A."/>
            <person name="Irimia M."/>
            <person name="Maruyama S."/>
            <person name="Arias M.C."/>
            <person name="Ball S.G."/>
            <person name="Gile G.H."/>
            <person name="Hirakawa Y."/>
            <person name="Hopkins J.F."/>
            <person name="Rensing S.A."/>
            <person name="Schmutz J."/>
            <person name="Symeonidi A."/>
            <person name="Elias M."/>
            <person name="Eveleigh R.J."/>
            <person name="Herman E.K."/>
            <person name="Klute M.J."/>
            <person name="Nakayama T."/>
            <person name="Obornik M."/>
            <person name="Reyes-Prieto A."/>
            <person name="Armbrust E.V."/>
            <person name="Aves S.J."/>
            <person name="Beiko R.G."/>
            <person name="Coutinho P."/>
            <person name="Dacks J.B."/>
            <person name="Durnford D.G."/>
            <person name="Fast N.M."/>
            <person name="Green B.R."/>
            <person name="Grisdale C."/>
            <person name="Hempe F."/>
            <person name="Henrissat B."/>
            <person name="Hoppner M.P."/>
            <person name="Ishida K.-I."/>
            <person name="Kim E."/>
            <person name="Koreny L."/>
            <person name="Kroth P.G."/>
            <person name="Liu Y."/>
            <person name="Malik S.-B."/>
            <person name="Maier U.G."/>
            <person name="McRose D."/>
            <person name="Mock T."/>
            <person name="Neilson J.A."/>
            <person name="Onodera N.T."/>
            <person name="Poole A.M."/>
            <person name="Pritham E.J."/>
            <person name="Richards T.A."/>
            <person name="Rocap G."/>
            <person name="Roy S.W."/>
            <person name="Sarai C."/>
            <person name="Schaack S."/>
            <person name="Shirato S."/>
            <person name="Slamovits C.H."/>
            <person name="Spencer D.F."/>
            <person name="Suzuki S."/>
            <person name="Worden A.Z."/>
            <person name="Zauner S."/>
            <person name="Barry K."/>
            <person name="Bell C."/>
            <person name="Bharti A.K."/>
            <person name="Crow J.A."/>
            <person name="Grimwood J."/>
            <person name="Kramer R."/>
            <person name="Lindquist E."/>
            <person name="Lucas S."/>
            <person name="Salamov A."/>
            <person name="McFadden G.I."/>
            <person name="Lane C.E."/>
            <person name="Keeling P.J."/>
            <person name="Gray M.W."/>
            <person name="Grigoriev I.V."/>
            <person name="Archibald J.M."/>
        </authorList>
    </citation>
    <scope>NUCLEOTIDE SEQUENCE</scope>
    <source>
        <strain evidence="5">CCMP2712</strain>
    </source>
</reference>
<name>L1ID54_GUITC</name>
<evidence type="ECO:0000313" key="3">
    <source>
        <dbReference type="EMBL" id="EKX34027.1"/>
    </source>
</evidence>
<dbReference type="Gene3D" id="2.60.120.620">
    <property type="entry name" value="q2cbj1_9rhob like domain"/>
    <property type="match status" value="1"/>
</dbReference>
<dbReference type="PaxDb" id="55529-EKX34027"/>
<dbReference type="GO" id="GO:0031418">
    <property type="term" value="F:L-ascorbic acid binding"/>
    <property type="evidence" value="ECO:0007669"/>
    <property type="project" value="UniProtKB-KW"/>
</dbReference>
<dbReference type="GO" id="GO:0031543">
    <property type="term" value="F:peptidyl-proline dioxygenase activity"/>
    <property type="evidence" value="ECO:0007669"/>
    <property type="project" value="TreeGrafter"/>
</dbReference>
<proteinExistence type="predicted"/>
<keyword evidence="5" id="KW-1185">Reference proteome</keyword>
<keyword evidence="1" id="KW-0847">Vitamin C</keyword>
<evidence type="ECO:0000259" key="2">
    <source>
        <dbReference type="Pfam" id="PF13640"/>
    </source>
</evidence>
<dbReference type="RefSeq" id="XP_005821007.1">
    <property type="nucleotide sequence ID" value="XM_005820950.1"/>
</dbReference>
<feature type="non-terminal residue" evidence="3">
    <location>
        <position position="1"/>
    </location>
</feature>
<dbReference type="GO" id="GO:0008198">
    <property type="term" value="F:ferrous iron binding"/>
    <property type="evidence" value="ECO:0007669"/>
    <property type="project" value="TreeGrafter"/>
</dbReference>
<dbReference type="SUPFAM" id="SSF51197">
    <property type="entry name" value="Clavaminate synthase-like"/>
    <property type="match status" value="1"/>
</dbReference>
<gene>
    <name evidence="3" type="ORF">GUITHDRAFT_50268</name>
</gene>
<evidence type="ECO:0000256" key="1">
    <source>
        <dbReference type="ARBA" id="ARBA00022896"/>
    </source>
</evidence>
<dbReference type="PANTHER" id="PTHR12907">
    <property type="entry name" value="EGL NINE HOMOLOG-RELATED"/>
    <property type="match status" value="1"/>
</dbReference>
<dbReference type="KEGG" id="gtt:GUITHDRAFT_50268"/>
<dbReference type="Proteomes" id="UP000011087">
    <property type="component" value="Unassembled WGS sequence"/>
</dbReference>
<dbReference type="eggNOG" id="KOG3710">
    <property type="taxonomic scope" value="Eukaryota"/>
</dbReference>
<dbReference type="GO" id="GO:0071456">
    <property type="term" value="P:cellular response to hypoxia"/>
    <property type="evidence" value="ECO:0007669"/>
    <property type="project" value="TreeGrafter"/>
</dbReference>
<sequence length="151" mass="16942">MQEVAESLSRGGFAVCDNFIPLELVRQARREMAALVPHFEASEIWVGKDAAAGAQIQVPDVRGDRVLWMCGAHQTPSRGTWRCSTLLESSRRRGGWMQHVVERSDAMLAVYPGKDTRFQTHIDNTACDGRVLTCLCYLNTEWEEEFGGALR</sequence>
<dbReference type="EnsemblProtists" id="EKX34027">
    <property type="protein sequence ID" value="EKX34027"/>
    <property type="gene ID" value="GUITHDRAFT_50268"/>
</dbReference>
<protein>
    <recommendedName>
        <fullName evidence="2">Prolyl 4-hydroxylase alpha subunit Fe(2+) 2OG dioxygenase domain-containing protein</fullName>
    </recommendedName>
</protein>
<dbReference type="OrthoDB" id="76265at2759"/>
<dbReference type="PANTHER" id="PTHR12907:SF26">
    <property type="entry name" value="HIF PROLYL HYDROXYLASE, ISOFORM C"/>
    <property type="match status" value="1"/>
</dbReference>
<accession>L1ID54</accession>
<dbReference type="Pfam" id="PF13640">
    <property type="entry name" value="2OG-FeII_Oxy_3"/>
    <property type="match status" value="1"/>
</dbReference>
<dbReference type="AlphaFoldDB" id="L1ID54"/>
<organism evidence="3">
    <name type="scientific">Guillardia theta (strain CCMP2712)</name>
    <name type="common">Cryptophyte</name>
    <dbReference type="NCBI Taxonomy" id="905079"/>
    <lineage>
        <taxon>Eukaryota</taxon>
        <taxon>Cryptophyceae</taxon>
        <taxon>Pyrenomonadales</taxon>
        <taxon>Geminigeraceae</taxon>
        <taxon>Guillardia</taxon>
    </lineage>
</organism>